<dbReference type="PROSITE" id="PS50893">
    <property type="entry name" value="ABC_TRANSPORTER_2"/>
    <property type="match status" value="1"/>
</dbReference>
<dbReference type="RefSeq" id="WP_418890476.1">
    <property type="nucleotide sequence ID" value="NZ_JBEUWX010000002.1"/>
</dbReference>
<keyword evidence="6 8" id="KW-0067">ATP-binding</keyword>
<dbReference type="InterPro" id="IPR003439">
    <property type="entry name" value="ABC_transporter-like_ATP-bd"/>
</dbReference>
<dbReference type="InterPro" id="IPR017871">
    <property type="entry name" value="ABC_transporter-like_CS"/>
</dbReference>
<comment type="caution">
    <text evidence="8">The sequence shown here is derived from an EMBL/GenBank/DDBJ whole genome shotgun (WGS) entry which is preliminary data.</text>
</comment>
<evidence type="ECO:0000256" key="2">
    <source>
        <dbReference type="ARBA" id="ARBA00022475"/>
    </source>
</evidence>
<dbReference type="CDD" id="cd03216">
    <property type="entry name" value="ABC_Carb_Monos_I"/>
    <property type="match status" value="1"/>
</dbReference>
<evidence type="ECO:0000313" key="9">
    <source>
        <dbReference type="Proteomes" id="UP001574673"/>
    </source>
</evidence>
<dbReference type="SMART" id="SM00382">
    <property type="entry name" value="AAA"/>
    <property type="match status" value="2"/>
</dbReference>
<dbReference type="Gene3D" id="3.40.50.300">
    <property type="entry name" value="P-loop containing nucleotide triphosphate hydrolases"/>
    <property type="match status" value="2"/>
</dbReference>
<keyword evidence="9" id="KW-1185">Reference proteome</keyword>
<dbReference type="PANTHER" id="PTHR43790:SF9">
    <property type="entry name" value="GALACTOFURANOSE TRANSPORTER ATP-BINDING PROTEIN YTFR"/>
    <property type="match status" value="1"/>
</dbReference>
<keyword evidence="5" id="KW-0547">Nucleotide-binding</keyword>
<dbReference type="Proteomes" id="UP001574673">
    <property type="component" value="Unassembled WGS sequence"/>
</dbReference>
<evidence type="ECO:0000256" key="1">
    <source>
        <dbReference type="ARBA" id="ARBA00022448"/>
    </source>
</evidence>
<dbReference type="Pfam" id="PF00005">
    <property type="entry name" value="ABC_tran"/>
    <property type="match status" value="2"/>
</dbReference>
<evidence type="ECO:0000259" key="7">
    <source>
        <dbReference type="PROSITE" id="PS50893"/>
    </source>
</evidence>
<keyword evidence="2" id="KW-1003">Cell membrane</keyword>
<keyword evidence="2" id="KW-0472">Membrane</keyword>
<accession>A0ABV4UDM6</accession>
<evidence type="ECO:0000313" key="8">
    <source>
        <dbReference type="EMBL" id="MFA9949338.1"/>
    </source>
</evidence>
<sequence length="499" mass="55444">MPLIEARNISRRFPGVIALNDVSLNIEAGQVHILAGENGAGKSTLVKILTGAYAPSSGSLRIDGEDPTTRPGLFDRIAYVPQELSLFEHMTVAENLFMPFDKSGTARYVIDRAMLNMAAREYIERFEIHVEPEDLVKNIPVADRQLLQIARASTRRHFKTIILDEPTSSLTIRETERLFGIIRQLRERGHAVVFISHKMEEIFALGDVVTVLRNGELVATRPLADLDVRGLIRLMSGEEIEIDRHFQPCHAAGETLLVVDRLSGYRFRDVSFSLRRHEILGFAGLVGAGRSELMQTIFGYLKASGGSVHVNGRPWKLGDTHFSTRHGVLYLSEERRLHGILPLLGVRENVGVSIFDRTLNALGVISRNKERTAVERLVADYEVKTASIDKQIMYLSGGNQQKVIIGRAMSGQPTILIFDEPTKGIDVKTKAEIYRLMQRLAEEGVGIILVSSDMDELRKCASRILTMYHGTVNGEFPTAATSNQQLVAAILGAGEKTHE</sequence>
<dbReference type="InterPro" id="IPR027417">
    <property type="entry name" value="P-loop_NTPase"/>
</dbReference>
<dbReference type="CDD" id="cd03215">
    <property type="entry name" value="ABC_Carb_Monos_II"/>
    <property type="match status" value="1"/>
</dbReference>
<evidence type="ECO:0000256" key="6">
    <source>
        <dbReference type="ARBA" id="ARBA00022840"/>
    </source>
</evidence>
<organism evidence="8 9">
    <name type="scientific">Dentiradicibacter hellwigii</name>
    <dbReference type="NCBI Taxonomy" id="3149053"/>
    <lineage>
        <taxon>Bacteria</taxon>
        <taxon>Pseudomonadati</taxon>
        <taxon>Pseudomonadota</taxon>
        <taxon>Betaproteobacteria</taxon>
        <taxon>Rhodocyclales</taxon>
        <taxon>Rhodocyclaceae</taxon>
        <taxon>Dentiradicibacter</taxon>
    </lineage>
</organism>
<dbReference type="InterPro" id="IPR003593">
    <property type="entry name" value="AAA+_ATPase"/>
</dbReference>
<feature type="domain" description="ABC transporter" evidence="7">
    <location>
        <begin position="4"/>
        <end position="494"/>
    </location>
</feature>
<dbReference type="InterPro" id="IPR050107">
    <property type="entry name" value="ABC_carbohydrate_import_ATPase"/>
</dbReference>
<dbReference type="EMBL" id="JBEUWX010000002">
    <property type="protein sequence ID" value="MFA9949338.1"/>
    <property type="molecule type" value="Genomic_DNA"/>
</dbReference>
<proteinExistence type="predicted"/>
<keyword evidence="4" id="KW-0677">Repeat</keyword>
<keyword evidence="1" id="KW-0813">Transport</keyword>
<keyword evidence="3" id="KW-0762">Sugar transport</keyword>
<dbReference type="SUPFAM" id="SSF52540">
    <property type="entry name" value="P-loop containing nucleoside triphosphate hydrolases"/>
    <property type="match status" value="2"/>
</dbReference>
<reference evidence="9" key="1">
    <citation type="submission" date="2024-06" db="EMBL/GenBank/DDBJ databases">
        <title>Radixoralia hellwigii gen. nov., sp nov., isolated from a root canal in the human oral cavity.</title>
        <authorList>
            <person name="Bartsch S."/>
            <person name="Wittmer A."/>
            <person name="Schulz A.-K."/>
            <person name="Neumann-Schaal M."/>
            <person name="Wolf J."/>
            <person name="Gronow S."/>
            <person name="Tennert C."/>
            <person name="Haecker G."/>
            <person name="Cieplik F."/>
            <person name="Al-Ahmad A."/>
        </authorList>
    </citation>
    <scope>NUCLEOTIDE SEQUENCE [LARGE SCALE GENOMIC DNA]</scope>
    <source>
        <strain evidence="9">Wk13</strain>
    </source>
</reference>
<evidence type="ECO:0000256" key="4">
    <source>
        <dbReference type="ARBA" id="ARBA00022737"/>
    </source>
</evidence>
<dbReference type="PROSITE" id="PS00211">
    <property type="entry name" value="ABC_TRANSPORTER_1"/>
    <property type="match status" value="1"/>
</dbReference>
<name>A0ABV4UDM6_9RHOO</name>
<gene>
    <name evidence="8" type="ORF">ABCS64_03180</name>
</gene>
<dbReference type="PANTHER" id="PTHR43790">
    <property type="entry name" value="CARBOHYDRATE TRANSPORT ATP-BINDING PROTEIN MG119-RELATED"/>
    <property type="match status" value="1"/>
</dbReference>
<evidence type="ECO:0000256" key="3">
    <source>
        <dbReference type="ARBA" id="ARBA00022597"/>
    </source>
</evidence>
<evidence type="ECO:0000256" key="5">
    <source>
        <dbReference type="ARBA" id="ARBA00022741"/>
    </source>
</evidence>
<dbReference type="GO" id="GO:0005524">
    <property type="term" value="F:ATP binding"/>
    <property type="evidence" value="ECO:0007669"/>
    <property type="project" value="UniProtKB-KW"/>
</dbReference>
<protein>
    <submittedName>
        <fullName evidence="8">Sugar ABC transporter ATP-binding protein</fullName>
    </submittedName>
</protein>